<feature type="coiled-coil region" evidence="1">
    <location>
        <begin position="86"/>
        <end position="113"/>
    </location>
</feature>
<evidence type="ECO:0000256" key="2">
    <source>
        <dbReference type="SAM" id="MobiDB-lite"/>
    </source>
</evidence>
<dbReference type="Proteomes" id="UP000765509">
    <property type="component" value="Unassembled WGS sequence"/>
</dbReference>
<keyword evidence="1" id="KW-0175">Coiled coil</keyword>
<organism evidence="3 4">
    <name type="scientific">Austropuccinia psidii MF-1</name>
    <dbReference type="NCBI Taxonomy" id="1389203"/>
    <lineage>
        <taxon>Eukaryota</taxon>
        <taxon>Fungi</taxon>
        <taxon>Dikarya</taxon>
        <taxon>Basidiomycota</taxon>
        <taxon>Pucciniomycotina</taxon>
        <taxon>Pucciniomycetes</taxon>
        <taxon>Pucciniales</taxon>
        <taxon>Sphaerophragmiaceae</taxon>
        <taxon>Austropuccinia</taxon>
    </lineage>
</organism>
<evidence type="ECO:0000313" key="3">
    <source>
        <dbReference type="EMBL" id="MBW0516772.1"/>
    </source>
</evidence>
<evidence type="ECO:0000313" key="4">
    <source>
        <dbReference type="Proteomes" id="UP000765509"/>
    </source>
</evidence>
<sequence length="146" mass="16451">MNHRMNSSATAWPSSTLPPQSSQSTSSLNPTDADKFLQSLNLPDPETALRQLDQSRSRLEHNKSILQLLQQSLDATEKVIPANGNNEQREALLKELKRNIERHTLMVQRESLRFAVKESYVKDHLAINNNPVQSTSNRHPSGSQTL</sequence>
<feature type="region of interest" description="Disordered" evidence="2">
    <location>
        <begin position="1"/>
        <end position="44"/>
    </location>
</feature>
<feature type="compositionally biased region" description="Polar residues" evidence="2">
    <location>
        <begin position="1"/>
        <end position="13"/>
    </location>
</feature>
<evidence type="ECO:0000256" key="1">
    <source>
        <dbReference type="SAM" id="Coils"/>
    </source>
</evidence>
<dbReference type="AlphaFoldDB" id="A0A9Q3EAW0"/>
<proteinExistence type="predicted"/>
<gene>
    <name evidence="3" type="ORF">O181_056487</name>
</gene>
<name>A0A9Q3EAW0_9BASI</name>
<feature type="compositionally biased region" description="Low complexity" evidence="2">
    <location>
        <begin position="14"/>
        <end position="28"/>
    </location>
</feature>
<comment type="caution">
    <text evidence="3">The sequence shown here is derived from an EMBL/GenBank/DDBJ whole genome shotgun (WGS) entry which is preliminary data.</text>
</comment>
<accession>A0A9Q3EAW0</accession>
<reference evidence="3" key="1">
    <citation type="submission" date="2021-03" db="EMBL/GenBank/DDBJ databases">
        <title>Draft genome sequence of rust myrtle Austropuccinia psidii MF-1, a brazilian biotype.</title>
        <authorList>
            <person name="Quecine M.C."/>
            <person name="Pachon D.M.R."/>
            <person name="Bonatelli M.L."/>
            <person name="Correr F.H."/>
            <person name="Franceschini L.M."/>
            <person name="Leite T.F."/>
            <person name="Margarido G.R.A."/>
            <person name="Almeida C.A."/>
            <person name="Ferrarezi J.A."/>
            <person name="Labate C.A."/>
        </authorList>
    </citation>
    <scope>NUCLEOTIDE SEQUENCE</scope>
    <source>
        <strain evidence="3">MF-1</strain>
    </source>
</reference>
<protein>
    <submittedName>
        <fullName evidence="3">Uncharacterized protein</fullName>
    </submittedName>
</protein>
<keyword evidence="4" id="KW-1185">Reference proteome</keyword>
<dbReference type="EMBL" id="AVOT02025476">
    <property type="protein sequence ID" value="MBW0516772.1"/>
    <property type="molecule type" value="Genomic_DNA"/>
</dbReference>
<dbReference type="OrthoDB" id="2499027at2759"/>